<protein>
    <recommendedName>
        <fullName evidence="7">Succinate--CoA ligase [ADP-forming] subunit beta</fullName>
        <ecNumber evidence="7">6.2.1.5</ecNumber>
    </recommendedName>
    <alternativeName>
        <fullName evidence="7">Succinyl-CoA synthetase subunit beta</fullName>
        <shortName evidence="7">SCS-beta</shortName>
    </alternativeName>
</protein>
<dbReference type="FunFam" id="3.30.470.20:FF:000002">
    <property type="entry name" value="Succinate--CoA ligase [ADP-forming] subunit beta"/>
    <property type="match status" value="1"/>
</dbReference>
<dbReference type="Pfam" id="PF08442">
    <property type="entry name" value="ATP-grasp_2"/>
    <property type="match status" value="1"/>
</dbReference>
<dbReference type="InterPro" id="IPR013815">
    <property type="entry name" value="ATP_grasp_subdomain_1"/>
</dbReference>
<evidence type="ECO:0000256" key="2">
    <source>
        <dbReference type="ARBA" id="ARBA00022532"/>
    </source>
</evidence>
<comment type="caution">
    <text evidence="10">The sequence shown here is derived from an EMBL/GenBank/DDBJ whole genome shotgun (WGS) entry which is preliminary data.</text>
</comment>
<feature type="binding site" evidence="7">
    <location>
        <begin position="359"/>
        <end position="361"/>
    </location>
    <ligand>
        <name>substrate</name>
        <note>ligand shared with subunit alpha</note>
    </ligand>
</feature>
<dbReference type="GO" id="GO:0004776">
    <property type="term" value="F:succinate-CoA ligase (GDP-forming) activity"/>
    <property type="evidence" value="ECO:0007669"/>
    <property type="project" value="RHEA"/>
</dbReference>
<dbReference type="GO" id="GO:0005829">
    <property type="term" value="C:cytosol"/>
    <property type="evidence" value="ECO:0007669"/>
    <property type="project" value="TreeGrafter"/>
</dbReference>
<dbReference type="GO" id="GO:0042709">
    <property type="term" value="C:succinate-CoA ligase complex"/>
    <property type="evidence" value="ECO:0007669"/>
    <property type="project" value="TreeGrafter"/>
</dbReference>
<evidence type="ECO:0000259" key="9">
    <source>
        <dbReference type="PROSITE" id="PS50975"/>
    </source>
</evidence>
<dbReference type="PANTHER" id="PTHR11815:SF10">
    <property type="entry name" value="SUCCINATE--COA LIGASE [GDP-FORMING] SUBUNIT BETA, MITOCHONDRIAL"/>
    <property type="match status" value="1"/>
</dbReference>
<evidence type="ECO:0000256" key="1">
    <source>
        <dbReference type="ARBA" id="ARBA00009182"/>
    </source>
</evidence>
<dbReference type="FunFam" id="3.40.50.261:FF:000001">
    <property type="entry name" value="Succinate--CoA ligase [ADP-forming] subunit beta"/>
    <property type="match status" value="1"/>
</dbReference>
<dbReference type="FunFam" id="3.30.1490.20:FF:000002">
    <property type="entry name" value="Succinate--CoA ligase [ADP-forming] subunit beta"/>
    <property type="match status" value="1"/>
</dbReference>
<dbReference type="GO" id="GO:0005524">
    <property type="term" value="F:ATP binding"/>
    <property type="evidence" value="ECO:0007669"/>
    <property type="project" value="UniProtKB-UniRule"/>
</dbReference>
<evidence type="ECO:0000313" key="11">
    <source>
        <dbReference type="Proteomes" id="UP000011991"/>
    </source>
</evidence>
<keyword evidence="5 7" id="KW-0547">Nucleotide-binding</keyword>
<comment type="catalytic activity">
    <reaction evidence="7">
        <text>succinate + ATP + CoA = succinyl-CoA + ADP + phosphate</text>
        <dbReference type="Rhea" id="RHEA:17661"/>
        <dbReference type="ChEBI" id="CHEBI:30031"/>
        <dbReference type="ChEBI" id="CHEBI:30616"/>
        <dbReference type="ChEBI" id="CHEBI:43474"/>
        <dbReference type="ChEBI" id="CHEBI:57287"/>
        <dbReference type="ChEBI" id="CHEBI:57292"/>
        <dbReference type="ChEBI" id="CHEBI:456216"/>
        <dbReference type="EC" id="6.2.1.5"/>
    </reaction>
</comment>
<dbReference type="HAMAP" id="MF_00558">
    <property type="entry name" value="Succ_CoA_beta"/>
    <property type="match status" value="1"/>
</dbReference>
<keyword evidence="4 7" id="KW-0479">Metal-binding</keyword>
<sequence>MVPQFALETYIFSFSETFPLCASAKAPLKSMKIHEYQGKQLFRKAGVPVLEGHVAKTADEAAAAFDKLGGSIAVVKAQIHAGGRGKGTIIDTPEQRGVVLVKSADEARAAANGLLGKTLVTIQTGEEGKVVNQVFVEAGCDIARELYLGIVVDREASRPVLMVSTEGGVEIEKVAEETPELIFKEHFDPAVGLDAFQVRKLCKKLGIEGAAAKAAFKFMKAICRFFVDYDCAMAEINPLVITGSGEMVALDAKITFDDNAMFRHKDLLELRDLSEEEPSEVRASDSGLSYVKLEGNIGCLVNGAGLAMSTMDIIKYHGGKPANFLDVGGGANAQQVTEAFRILLSDPNCKGVLVNIFGGIARCTTIASALIEASKTVGFNVPLVVRLEGTEVEEGRKMLAESDVDVINATDITDAAKKIVAAAAG</sequence>
<comment type="function">
    <text evidence="7">Succinyl-CoA synthetase functions in the citric acid cycle (TCA), coupling the hydrolysis of succinyl-CoA to the synthesis of either ATP or GTP and thus represents the only step of substrate-level phosphorylation in the TCA. The beta subunit provides nucleotide specificity of the enzyme and binds the substrate succinate, while the binding sites for coenzyme A and phosphate are found in the alpha subunit.</text>
</comment>
<reference evidence="10 11" key="1">
    <citation type="journal article" date="2013" name="Mar. Genomics">
        <title>Expression of sulfatases in Rhodopirellula baltica and the diversity of sulfatases in the genus Rhodopirellula.</title>
        <authorList>
            <person name="Wegner C.E."/>
            <person name="Richter-Heitmann T."/>
            <person name="Klindworth A."/>
            <person name="Klockow C."/>
            <person name="Richter M."/>
            <person name="Achstetter T."/>
            <person name="Glockner F.O."/>
            <person name="Harder J."/>
        </authorList>
    </citation>
    <scope>NUCLEOTIDE SEQUENCE [LARGE SCALE GENOMIC DNA]</scope>
    <source>
        <strain evidence="10 11">SM1</strain>
    </source>
</reference>
<feature type="binding site" evidence="7">
    <location>
        <position position="251"/>
    </location>
    <ligand>
        <name>Mg(2+)</name>
        <dbReference type="ChEBI" id="CHEBI:18420"/>
    </ligand>
</feature>
<evidence type="ECO:0000256" key="7">
    <source>
        <dbReference type="HAMAP-Rule" id="MF_00558"/>
    </source>
</evidence>
<comment type="cofactor">
    <cofactor evidence="7">
        <name>Mg(2+)</name>
        <dbReference type="ChEBI" id="CHEBI:18420"/>
    </cofactor>
    <text evidence="7">Binds 1 Mg(2+) ion per subunit.</text>
</comment>
<dbReference type="InterPro" id="IPR005811">
    <property type="entry name" value="SUCC_ACL_C"/>
</dbReference>
<dbReference type="EMBL" id="ANOG01000370">
    <property type="protein sequence ID" value="EMI20470.1"/>
    <property type="molecule type" value="Genomic_DNA"/>
</dbReference>
<organism evidence="10 11">
    <name type="scientific">Rhodopirellula maiorica SM1</name>
    <dbReference type="NCBI Taxonomy" id="1265738"/>
    <lineage>
        <taxon>Bacteria</taxon>
        <taxon>Pseudomonadati</taxon>
        <taxon>Planctomycetota</taxon>
        <taxon>Planctomycetia</taxon>
        <taxon>Pirellulales</taxon>
        <taxon>Pirellulaceae</taxon>
        <taxon>Novipirellula</taxon>
    </lineage>
</organism>
<dbReference type="Pfam" id="PF00549">
    <property type="entry name" value="Ligase_CoA"/>
    <property type="match status" value="1"/>
</dbReference>
<dbReference type="InterPro" id="IPR013650">
    <property type="entry name" value="ATP-grasp_succ-CoA_synth-type"/>
</dbReference>
<dbReference type="Gene3D" id="3.30.1490.20">
    <property type="entry name" value="ATP-grasp fold, A domain"/>
    <property type="match status" value="1"/>
</dbReference>
<dbReference type="InterPro" id="IPR011761">
    <property type="entry name" value="ATP-grasp"/>
</dbReference>
<dbReference type="SUPFAM" id="SSF56059">
    <property type="entry name" value="Glutathione synthetase ATP-binding domain-like"/>
    <property type="match status" value="1"/>
</dbReference>
<evidence type="ECO:0000256" key="4">
    <source>
        <dbReference type="ARBA" id="ARBA00022723"/>
    </source>
</evidence>
<dbReference type="GO" id="GO:0004775">
    <property type="term" value="F:succinate-CoA ligase (ADP-forming) activity"/>
    <property type="evidence" value="ECO:0007669"/>
    <property type="project" value="UniProtKB-UniRule"/>
</dbReference>
<feature type="domain" description="ATP-grasp" evidence="9">
    <location>
        <begin position="39"/>
        <end position="85"/>
    </location>
</feature>
<dbReference type="GO" id="GO:0006104">
    <property type="term" value="P:succinyl-CoA metabolic process"/>
    <property type="evidence" value="ECO:0007669"/>
    <property type="project" value="TreeGrafter"/>
</dbReference>
<dbReference type="EC" id="6.2.1.5" evidence="7"/>
<comment type="catalytic activity">
    <reaction evidence="7">
        <text>GTP + succinate + CoA = succinyl-CoA + GDP + phosphate</text>
        <dbReference type="Rhea" id="RHEA:22120"/>
        <dbReference type="ChEBI" id="CHEBI:30031"/>
        <dbReference type="ChEBI" id="CHEBI:37565"/>
        <dbReference type="ChEBI" id="CHEBI:43474"/>
        <dbReference type="ChEBI" id="CHEBI:57287"/>
        <dbReference type="ChEBI" id="CHEBI:57292"/>
        <dbReference type="ChEBI" id="CHEBI:58189"/>
    </reaction>
</comment>
<dbReference type="InterPro" id="IPR017866">
    <property type="entry name" value="Succ-CoA_synthase_bsu_CS"/>
</dbReference>
<keyword evidence="2 7" id="KW-0816">Tricarboxylic acid cycle</keyword>
<dbReference type="AlphaFoldDB" id="M5RMD8"/>
<dbReference type="PANTHER" id="PTHR11815">
    <property type="entry name" value="SUCCINYL-COA SYNTHETASE BETA CHAIN"/>
    <property type="match status" value="1"/>
</dbReference>
<dbReference type="PIRSF" id="PIRSF001554">
    <property type="entry name" value="SucCS_beta"/>
    <property type="match status" value="1"/>
</dbReference>
<feature type="binding site" evidence="7">
    <location>
        <position position="302"/>
    </location>
    <ligand>
        <name>substrate</name>
        <note>ligand shared with subunit alpha</note>
    </ligand>
</feature>
<comment type="pathway">
    <text evidence="7">Carbohydrate metabolism; tricarboxylic acid cycle; succinate from succinyl-CoA (ligase route): step 1/1.</text>
</comment>
<keyword evidence="7 8" id="KW-0067">ATP-binding</keyword>
<dbReference type="NCBIfam" id="TIGR01016">
    <property type="entry name" value="sucCoAbeta"/>
    <property type="match status" value="1"/>
</dbReference>
<evidence type="ECO:0000256" key="8">
    <source>
        <dbReference type="PROSITE-ProRule" id="PRU00409"/>
    </source>
</evidence>
<feature type="binding site" evidence="7">
    <location>
        <begin position="83"/>
        <end position="85"/>
    </location>
    <ligand>
        <name>ATP</name>
        <dbReference type="ChEBI" id="CHEBI:30616"/>
    </ligand>
</feature>
<dbReference type="PATRIC" id="fig|1265738.3.peg.2617"/>
<proteinExistence type="inferred from homology"/>
<dbReference type="Proteomes" id="UP000011991">
    <property type="component" value="Unassembled WGS sequence"/>
</dbReference>
<keyword evidence="6 7" id="KW-0460">Magnesium</keyword>
<keyword evidence="11" id="KW-1185">Reference proteome</keyword>
<gene>
    <name evidence="7" type="primary">sucC</name>
    <name evidence="10" type="ORF">RMSM_02603</name>
</gene>
<evidence type="ECO:0000256" key="5">
    <source>
        <dbReference type="ARBA" id="ARBA00022741"/>
    </source>
</evidence>
<feature type="binding site" evidence="7">
    <location>
        <position position="137"/>
    </location>
    <ligand>
        <name>ATP</name>
        <dbReference type="ChEBI" id="CHEBI:30616"/>
    </ligand>
</feature>
<name>M5RMD8_9BACT</name>
<dbReference type="GO" id="GO:0000287">
    <property type="term" value="F:magnesium ion binding"/>
    <property type="evidence" value="ECO:0007669"/>
    <property type="project" value="UniProtKB-UniRule"/>
</dbReference>
<feature type="binding site" evidence="7">
    <location>
        <position position="140"/>
    </location>
    <ligand>
        <name>ATP</name>
        <dbReference type="ChEBI" id="CHEBI:30616"/>
    </ligand>
</feature>
<keyword evidence="3 7" id="KW-0436">Ligase</keyword>
<dbReference type="Gene3D" id="3.40.50.261">
    <property type="entry name" value="Succinyl-CoA synthetase domains"/>
    <property type="match status" value="1"/>
</dbReference>
<evidence type="ECO:0000313" key="10">
    <source>
        <dbReference type="EMBL" id="EMI20470.1"/>
    </source>
</evidence>
<dbReference type="SUPFAM" id="SSF52210">
    <property type="entry name" value="Succinyl-CoA synthetase domains"/>
    <property type="match status" value="1"/>
</dbReference>
<dbReference type="InterPro" id="IPR016102">
    <property type="entry name" value="Succinyl-CoA_synth-like"/>
</dbReference>
<feature type="binding site" evidence="7">
    <location>
        <position position="76"/>
    </location>
    <ligand>
        <name>ATP</name>
        <dbReference type="ChEBI" id="CHEBI:30616"/>
    </ligand>
</feature>
<dbReference type="UniPathway" id="UPA00223">
    <property type="reaction ID" value="UER00999"/>
</dbReference>
<dbReference type="Gene3D" id="3.30.470.20">
    <property type="entry name" value="ATP-grasp fold, B domain"/>
    <property type="match status" value="1"/>
</dbReference>
<dbReference type="InterPro" id="IPR005809">
    <property type="entry name" value="Succ_CoA_ligase-like_bsu"/>
</dbReference>
<dbReference type="PROSITE" id="PS50975">
    <property type="entry name" value="ATP_GRASP"/>
    <property type="match status" value="1"/>
</dbReference>
<accession>M5RMD8</accession>
<comment type="similarity">
    <text evidence="1 7">Belongs to the succinate/malate CoA ligase beta subunit family.</text>
</comment>
<dbReference type="NCBIfam" id="NF001913">
    <property type="entry name" value="PRK00696.1"/>
    <property type="match status" value="1"/>
</dbReference>
<feature type="binding site" evidence="7">
    <location>
        <position position="145"/>
    </location>
    <ligand>
        <name>ATP</name>
        <dbReference type="ChEBI" id="CHEBI:30616"/>
    </ligand>
</feature>
<dbReference type="PROSITE" id="PS01217">
    <property type="entry name" value="SUCCINYL_COA_LIG_3"/>
    <property type="match status" value="1"/>
</dbReference>
<evidence type="ECO:0000256" key="3">
    <source>
        <dbReference type="ARBA" id="ARBA00022598"/>
    </source>
</evidence>
<evidence type="ECO:0000256" key="6">
    <source>
        <dbReference type="ARBA" id="ARBA00022842"/>
    </source>
</evidence>
<comment type="subunit">
    <text evidence="7">Heterotetramer of two alpha and two beta subunits.</text>
</comment>
<dbReference type="GO" id="GO:0006099">
    <property type="term" value="P:tricarboxylic acid cycle"/>
    <property type="evidence" value="ECO:0007669"/>
    <property type="project" value="UniProtKB-UniRule"/>
</dbReference>
<feature type="binding site" evidence="7">
    <location>
        <position position="237"/>
    </location>
    <ligand>
        <name>Mg(2+)</name>
        <dbReference type="ChEBI" id="CHEBI:18420"/>
    </ligand>
</feature>